<accession>A0A0F5L7W9</accession>
<evidence type="ECO:0000313" key="2">
    <source>
        <dbReference type="Proteomes" id="UP000033514"/>
    </source>
</evidence>
<dbReference type="InterPro" id="IPR025906">
    <property type="entry name" value="YjfB_motility"/>
</dbReference>
<reference evidence="1 2" key="1">
    <citation type="submission" date="2015-03" db="EMBL/GenBank/DDBJ databases">
        <authorList>
            <person name="Hassan Y.I."/>
            <person name="Lepp D."/>
            <person name="Zhou T."/>
        </authorList>
    </citation>
    <scope>NUCLEOTIDE SEQUENCE [LARGE SCALE GENOMIC DNA]</scope>
    <source>
        <strain evidence="1 2">GH2-10</strain>
    </source>
</reference>
<dbReference type="PATRIC" id="fig|361041.3.peg.1757"/>
<proteinExistence type="predicted"/>
<name>A0A0F5L7W9_9HYPH</name>
<comment type="caution">
    <text evidence="1">The sequence shown here is derived from an EMBL/GenBank/DDBJ whole genome shotgun (WGS) entry which is preliminary data.</text>
</comment>
<dbReference type="EMBL" id="LAJG01000022">
    <property type="protein sequence ID" value="KKB78335.1"/>
    <property type="molecule type" value="Genomic_DNA"/>
</dbReference>
<organism evidence="1 2">
    <name type="scientific">Devosia soli</name>
    <dbReference type="NCBI Taxonomy" id="361041"/>
    <lineage>
        <taxon>Bacteria</taxon>
        <taxon>Pseudomonadati</taxon>
        <taxon>Pseudomonadota</taxon>
        <taxon>Alphaproteobacteria</taxon>
        <taxon>Hyphomicrobiales</taxon>
        <taxon>Devosiaceae</taxon>
        <taxon>Devosia</taxon>
    </lineage>
</organism>
<dbReference type="AlphaFoldDB" id="A0A0F5L7W9"/>
<protein>
    <recommendedName>
        <fullName evidence="3">Motility protein</fullName>
    </recommendedName>
</protein>
<gene>
    <name evidence="1" type="ORF">VW35_11925</name>
</gene>
<sequence length="60" mass="6457">MDTDLASSLMAARSAQTHQSVQIAIVKKQHDMQTQLLDMLLQPAQAVLPPGQGTQIDKSA</sequence>
<dbReference type="Pfam" id="PF14070">
    <property type="entry name" value="YjfB_motility"/>
    <property type="match status" value="1"/>
</dbReference>
<keyword evidence="2" id="KW-1185">Reference proteome</keyword>
<evidence type="ECO:0008006" key="3">
    <source>
        <dbReference type="Google" id="ProtNLM"/>
    </source>
</evidence>
<dbReference type="Proteomes" id="UP000033514">
    <property type="component" value="Unassembled WGS sequence"/>
</dbReference>
<dbReference type="RefSeq" id="WP_046143266.1">
    <property type="nucleotide sequence ID" value="NZ_LAJG01000022.1"/>
</dbReference>
<dbReference type="STRING" id="361041.VW35_11925"/>
<evidence type="ECO:0000313" key="1">
    <source>
        <dbReference type="EMBL" id="KKB78335.1"/>
    </source>
</evidence>